<organism evidence="2 3">
    <name type="scientific">Nonomuraea endophytica</name>
    <dbReference type="NCBI Taxonomy" id="714136"/>
    <lineage>
        <taxon>Bacteria</taxon>
        <taxon>Bacillati</taxon>
        <taxon>Actinomycetota</taxon>
        <taxon>Actinomycetes</taxon>
        <taxon>Streptosporangiales</taxon>
        <taxon>Streptosporangiaceae</taxon>
        <taxon>Nonomuraea</taxon>
    </lineage>
</organism>
<dbReference type="AlphaFoldDB" id="A0A7W8EDH8"/>
<evidence type="ECO:0000256" key="1">
    <source>
        <dbReference type="SAM" id="MobiDB-lite"/>
    </source>
</evidence>
<comment type="caution">
    <text evidence="2">The sequence shown here is derived from an EMBL/GenBank/DDBJ whole genome shotgun (WGS) entry which is preliminary data.</text>
</comment>
<sequence length="112" mass="12251">MGLSKQVTFSLACAVVLSALIPGAAGYLSARVESIEAAERNLHAQEARLNARLARETRPVSYPAPCDVQPARPIREQPAPAAFVPAPEYKPDFKPRKRERQPVVVPPAWLPE</sequence>
<proteinExistence type="predicted"/>
<evidence type="ECO:0000313" key="2">
    <source>
        <dbReference type="EMBL" id="MBB5075579.1"/>
    </source>
</evidence>
<dbReference type="Proteomes" id="UP000568380">
    <property type="component" value="Unassembled WGS sequence"/>
</dbReference>
<dbReference type="RefSeq" id="WP_184958713.1">
    <property type="nucleotide sequence ID" value="NZ_JACHIN010000001.1"/>
</dbReference>
<dbReference type="EMBL" id="JACHIN010000001">
    <property type="protein sequence ID" value="MBB5075579.1"/>
    <property type="molecule type" value="Genomic_DNA"/>
</dbReference>
<reference evidence="2 3" key="1">
    <citation type="submission" date="2020-08" db="EMBL/GenBank/DDBJ databases">
        <title>Genomic Encyclopedia of Type Strains, Phase IV (KMG-IV): sequencing the most valuable type-strain genomes for metagenomic binning, comparative biology and taxonomic classification.</title>
        <authorList>
            <person name="Goeker M."/>
        </authorList>
    </citation>
    <scope>NUCLEOTIDE SEQUENCE [LARGE SCALE GENOMIC DNA]</scope>
    <source>
        <strain evidence="2 3">DSM 45385</strain>
    </source>
</reference>
<evidence type="ECO:0000313" key="3">
    <source>
        <dbReference type="Proteomes" id="UP000568380"/>
    </source>
</evidence>
<protein>
    <submittedName>
        <fullName evidence="2">Uncharacterized protein</fullName>
    </submittedName>
</protein>
<feature type="region of interest" description="Disordered" evidence="1">
    <location>
        <begin position="62"/>
        <end position="112"/>
    </location>
</feature>
<gene>
    <name evidence="2" type="ORF">HNR40_001025</name>
</gene>
<name>A0A7W8EDH8_9ACTN</name>
<accession>A0A7W8EDH8</accession>
<keyword evidence="3" id="KW-1185">Reference proteome</keyword>